<dbReference type="InterPro" id="IPR013099">
    <property type="entry name" value="K_chnl_dom"/>
</dbReference>
<feature type="transmembrane region" description="Helical" evidence="15">
    <location>
        <begin position="101"/>
        <end position="120"/>
    </location>
</feature>
<organism evidence="18">
    <name type="scientific">Petromyzon marinus</name>
    <name type="common">Sea lamprey</name>
    <dbReference type="NCBI Taxonomy" id="7757"/>
    <lineage>
        <taxon>Eukaryota</taxon>
        <taxon>Metazoa</taxon>
        <taxon>Chordata</taxon>
        <taxon>Craniata</taxon>
        <taxon>Vertebrata</taxon>
        <taxon>Cyclostomata</taxon>
        <taxon>Hyperoartia</taxon>
        <taxon>Petromyzontiformes</taxon>
        <taxon>Petromyzontidae</taxon>
        <taxon>Petromyzon</taxon>
    </lineage>
</organism>
<feature type="domain" description="Potassium channel" evidence="16">
    <location>
        <begin position="202"/>
        <end position="273"/>
    </location>
</feature>
<keyword evidence="3" id="KW-1003">Cell membrane</keyword>
<evidence type="ECO:0000256" key="2">
    <source>
        <dbReference type="ARBA" id="ARBA00022448"/>
    </source>
</evidence>
<dbReference type="Pfam" id="PF07885">
    <property type="entry name" value="Ion_trans_2"/>
    <property type="match status" value="2"/>
</dbReference>
<keyword evidence="6 15" id="KW-1133">Transmembrane helix</keyword>
<dbReference type="PANTHER" id="PTHR11003">
    <property type="entry name" value="POTASSIUM CHANNEL, SUBFAMILY K"/>
    <property type="match status" value="1"/>
</dbReference>
<dbReference type="GO" id="GO:0030322">
    <property type="term" value="P:stabilization of membrane potential"/>
    <property type="evidence" value="ECO:0007669"/>
    <property type="project" value="TreeGrafter"/>
</dbReference>
<evidence type="ECO:0000256" key="4">
    <source>
        <dbReference type="ARBA" id="ARBA00022692"/>
    </source>
</evidence>
<keyword evidence="9" id="KW-1015">Disulfide bond</keyword>
<feature type="transmembrane region" description="Helical" evidence="15">
    <location>
        <begin position="21"/>
        <end position="42"/>
    </location>
</feature>
<evidence type="ECO:0000256" key="12">
    <source>
        <dbReference type="ARBA" id="ARBA00044657"/>
    </source>
</evidence>
<dbReference type="InterPro" id="IPR003976">
    <property type="entry name" value="2pore_dom_K_chnl_TREK"/>
</dbReference>
<keyword evidence="7 14" id="KW-0406">Ion transport</keyword>
<evidence type="ECO:0000256" key="8">
    <source>
        <dbReference type="ARBA" id="ARBA00023136"/>
    </source>
</evidence>
<feature type="transmembrane region" description="Helical" evidence="15">
    <location>
        <begin position="180"/>
        <end position="204"/>
    </location>
</feature>
<comment type="similarity">
    <text evidence="14">Belongs to the two pore domain potassium channel (TC 1.A.1.8) family.</text>
</comment>
<proteinExistence type="evidence at transcript level"/>
<evidence type="ECO:0000256" key="7">
    <source>
        <dbReference type="ARBA" id="ARBA00023065"/>
    </source>
</evidence>
<dbReference type="SUPFAM" id="SSF81324">
    <property type="entry name" value="Voltage-gated potassium channels"/>
    <property type="match status" value="2"/>
</dbReference>
<dbReference type="Ensembl" id="ENSPMAT00000008548.1">
    <property type="protein sequence ID" value="ENSPMAP00000008510.1"/>
    <property type="gene ID" value="ENSPMAG00000007733.1"/>
</dbReference>
<comment type="catalytic activity">
    <reaction evidence="11">
        <text>K(+)(in) = K(+)(out)</text>
        <dbReference type="Rhea" id="RHEA:29463"/>
        <dbReference type="ChEBI" id="CHEBI:29103"/>
    </reaction>
</comment>
<evidence type="ECO:0000313" key="17">
    <source>
        <dbReference type="EMBL" id="QBP05217.1"/>
    </source>
</evidence>
<dbReference type="STRING" id="7757.ENSPMAP00000008510"/>
<reference evidence="18" key="2">
    <citation type="submission" date="2025-05" db="UniProtKB">
        <authorList>
            <consortium name="Ensembl"/>
        </authorList>
    </citation>
    <scope>IDENTIFICATION</scope>
</reference>
<evidence type="ECO:0000256" key="1">
    <source>
        <dbReference type="ARBA" id="ARBA00004651"/>
    </source>
</evidence>
<accession>S4RTH0</accession>
<evidence type="ECO:0000256" key="3">
    <source>
        <dbReference type="ARBA" id="ARBA00022475"/>
    </source>
</evidence>
<sequence length="317" mass="35167">TVGSNRLENNCIVNAMKWQAVLVLLAVVLVYLVAGALVFQALEQPFEMSQRSSMNAERVDFLVKHECVSRHEMMSLIQHVKDAISAGVDPLANNTNHSSSLWDLGSAFFFAGTVLTTIGYGNVSPSTDWGRIFCTAYALVGIPIFGFLLAGVGDQLGTIFGKAIGRVEKVFMKWHVSATWIRVISTIIFIMMGCGLFVVLPTIIFMHIELWTPLEAIYFVVITLTTIGFGDYVAGGNRDIVYREWYKPLVWFWILLGMAYFAAILSMIGDWLRKLSEKTRNEMGGITAHASQWTADFKESGSRFTGGIHDKLKAAST</sequence>
<feature type="domain" description="Potassium channel" evidence="16">
    <location>
        <begin position="99"/>
        <end position="155"/>
    </location>
</feature>
<dbReference type="OMA" id="IEYMDYY"/>
<keyword evidence="4 14" id="KW-0812">Transmembrane</keyword>
<dbReference type="GeneTree" id="ENSGT00940000156147"/>
<evidence type="ECO:0000256" key="5">
    <source>
        <dbReference type="ARBA" id="ARBA00022958"/>
    </source>
</evidence>
<reference evidence="17" key="1">
    <citation type="journal article" date="2019" name="Mar. Genomics">
        <title>Genomic discovery of ion channel genes in the central nervous system of the lamprey Petromyzon marinus.</title>
        <authorList>
            <person name="Northcutt A.J."/>
            <person name="Hough R.A."/>
            <person name="Frese A.N."/>
            <person name="McClellan A.D."/>
            <person name="Schulz D.J."/>
        </authorList>
    </citation>
    <scope>NUCLEOTIDE SEQUENCE</scope>
</reference>
<evidence type="ECO:0000256" key="10">
    <source>
        <dbReference type="ARBA" id="ARBA00023303"/>
    </source>
</evidence>
<dbReference type="GO" id="GO:0015271">
    <property type="term" value="F:outward rectifier potassium channel activity"/>
    <property type="evidence" value="ECO:0007669"/>
    <property type="project" value="TreeGrafter"/>
</dbReference>
<feature type="transmembrane region" description="Helical" evidence="15">
    <location>
        <begin position="250"/>
        <end position="272"/>
    </location>
</feature>
<evidence type="ECO:0000256" key="6">
    <source>
        <dbReference type="ARBA" id="ARBA00022989"/>
    </source>
</evidence>
<dbReference type="GO" id="GO:0005886">
    <property type="term" value="C:plasma membrane"/>
    <property type="evidence" value="ECO:0007669"/>
    <property type="project" value="UniProtKB-SubCell"/>
</dbReference>
<dbReference type="AlphaFoldDB" id="S4RTH0"/>
<evidence type="ECO:0000313" key="18">
    <source>
        <dbReference type="Ensembl" id="ENSPMAP00000008510.1"/>
    </source>
</evidence>
<comment type="catalytic activity">
    <reaction evidence="12">
        <text>Rb(+)(in) = Rb(+)(out)</text>
        <dbReference type="Rhea" id="RHEA:78547"/>
        <dbReference type="ChEBI" id="CHEBI:49847"/>
    </reaction>
</comment>
<name>S4RTH0_PETMA</name>
<dbReference type="HOGENOM" id="CLU_022504_1_1_1"/>
<keyword evidence="8 15" id="KW-0472">Membrane</keyword>
<comment type="subcellular location">
    <subcellularLocation>
        <location evidence="1">Cell membrane</location>
        <topology evidence="1">Multi-pass membrane protein</topology>
    </subcellularLocation>
</comment>
<evidence type="ECO:0000256" key="14">
    <source>
        <dbReference type="RuleBase" id="RU003857"/>
    </source>
</evidence>
<dbReference type="EMBL" id="MH726121">
    <property type="protein sequence ID" value="QBP05217.1"/>
    <property type="molecule type" value="mRNA"/>
</dbReference>
<protein>
    <submittedName>
        <fullName evidence="17">Potassium channel subfamily K member b</fullName>
    </submittedName>
    <submittedName>
        <fullName evidence="18">Potassium two pore domain channel subfamily K member 10</fullName>
    </submittedName>
</protein>
<evidence type="ECO:0000259" key="16">
    <source>
        <dbReference type="Pfam" id="PF07885"/>
    </source>
</evidence>
<keyword evidence="5" id="KW-0630">Potassium</keyword>
<keyword evidence="2 14" id="KW-0813">Transport</keyword>
<dbReference type="PRINTS" id="PR01499">
    <property type="entry name" value="TREKCHANNEL"/>
</dbReference>
<dbReference type="InterPro" id="IPR003280">
    <property type="entry name" value="2pore_dom_K_chnl"/>
</dbReference>
<evidence type="ECO:0000256" key="9">
    <source>
        <dbReference type="ARBA" id="ARBA00023157"/>
    </source>
</evidence>
<dbReference type="GO" id="GO:0022841">
    <property type="term" value="F:potassium ion leak channel activity"/>
    <property type="evidence" value="ECO:0007669"/>
    <property type="project" value="TreeGrafter"/>
</dbReference>
<evidence type="ECO:0000256" key="15">
    <source>
        <dbReference type="SAM" id="Phobius"/>
    </source>
</evidence>
<evidence type="ECO:0000256" key="13">
    <source>
        <dbReference type="ARBA" id="ARBA00044691"/>
    </source>
</evidence>
<comment type="catalytic activity">
    <reaction evidence="13">
        <text>Cs(+)(in) = Cs(+)(out)</text>
        <dbReference type="Rhea" id="RHEA:78555"/>
        <dbReference type="ChEBI" id="CHEBI:49547"/>
    </reaction>
</comment>
<dbReference type="PRINTS" id="PR01333">
    <property type="entry name" value="2POREKCHANEL"/>
</dbReference>
<dbReference type="PANTHER" id="PTHR11003:SF334">
    <property type="entry name" value="FI03418P"/>
    <property type="match status" value="1"/>
</dbReference>
<keyword evidence="10 14" id="KW-0407">Ion channel</keyword>
<evidence type="ECO:0000256" key="11">
    <source>
        <dbReference type="ARBA" id="ARBA00034430"/>
    </source>
</evidence>
<feature type="transmembrane region" description="Helical" evidence="15">
    <location>
        <begin position="216"/>
        <end position="235"/>
    </location>
</feature>
<feature type="transmembrane region" description="Helical" evidence="15">
    <location>
        <begin position="132"/>
        <end position="152"/>
    </location>
</feature>
<dbReference type="Gene3D" id="1.10.287.70">
    <property type="match status" value="1"/>
</dbReference>